<dbReference type="EMBL" id="DS990136">
    <property type="protein sequence ID" value="EET23490.1"/>
    <property type="molecule type" value="Genomic_DNA"/>
</dbReference>
<dbReference type="Gene3D" id="2.40.128.20">
    <property type="match status" value="1"/>
</dbReference>
<name>A0A0X1KYY8_VIBCO</name>
<dbReference type="CDD" id="cd14241">
    <property type="entry name" value="PAD"/>
    <property type="match status" value="1"/>
</dbReference>
<dbReference type="InterPro" id="IPR008729">
    <property type="entry name" value="PA_de_COase"/>
</dbReference>
<dbReference type="PANTHER" id="PTHR40087">
    <property type="entry name" value="PHENOLIC ACID DECARBOXYLASE PADC"/>
    <property type="match status" value="1"/>
</dbReference>
<dbReference type="GO" id="GO:0016831">
    <property type="term" value="F:carboxy-lyase activity"/>
    <property type="evidence" value="ECO:0007669"/>
    <property type="project" value="InterPro"/>
</dbReference>
<dbReference type="HOGENOM" id="CLU_129251_0_0_6"/>
<dbReference type="PIRSF" id="PIRSF011561">
    <property type="entry name" value="PAD"/>
    <property type="match status" value="1"/>
</dbReference>
<gene>
    <name evidence="2" type="ORF">VchoM_01517</name>
</gene>
<evidence type="ECO:0000313" key="2">
    <source>
        <dbReference type="EMBL" id="EET23490.1"/>
    </source>
</evidence>
<reference evidence="2" key="2">
    <citation type="submission" date="2008-07" db="EMBL/GenBank/DDBJ databases">
        <authorList>
            <consortium name="Broad Institute Genome Sequencing Platform"/>
            <person name="Colwell R."/>
            <person name="Grim C.J."/>
            <person name="Young S."/>
            <person name="Jaffe D."/>
            <person name="Gnerre S."/>
            <person name="Berlin A."/>
            <person name="Heiman D."/>
            <person name="Hepburn T."/>
            <person name="Shea T."/>
            <person name="Sykes S."/>
            <person name="Alvarado L."/>
            <person name="Kodira C."/>
            <person name="Heidelberg J."/>
            <person name="Lander E."/>
            <person name="Galagan J."/>
            <person name="Nusbaum C."/>
            <person name="Birren B."/>
        </authorList>
    </citation>
    <scope>NUCLEOTIDE SEQUENCE [LARGE SCALE GENOMIC DNA]</scope>
    <source>
        <strain evidence="2">MO10</strain>
    </source>
</reference>
<evidence type="ECO:0000256" key="1">
    <source>
        <dbReference type="PIRSR" id="PIRSR011561-1"/>
    </source>
</evidence>
<reference evidence="2" key="1">
    <citation type="submission" date="2005-09" db="EMBL/GenBank/DDBJ databases">
        <title>Annotation of Vibrio cholerae MO10.</title>
        <authorList>
            <person name="Colwell R."/>
            <person name="Grim C.J."/>
            <person name="Young S."/>
            <person name="Jaffe D."/>
            <person name="Gnerre S."/>
            <person name="Berlin A."/>
            <person name="Heiman D."/>
            <person name="Hepburn T."/>
            <person name="Shea T."/>
            <person name="Sykes S."/>
            <person name="Yandava C."/>
            <person name="Alvarado L."/>
            <person name="Kodira C."/>
            <person name="Borodovsky M."/>
            <person name="Heidelberg J."/>
            <person name="Lander E."/>
            <person name="Galagan J."/>
            <person name="Nusbaum C."/>
            <person name="Birren B."/>
        </authorList>
    </citation>
    <scope>NUCLEOTIDE SEQUENCE [LARGE SCALE GENOMIC DNA]</scope>
    <source>
        <strain evidence="2">MO10</strain>
    </source>
</reference>
<dbReference type="InterPro" id="IPR012674">
    <property type="entry name" value="Calycin"/>
</dbReference>
<feature type="active site" description="Proton acceptor" evidence="1">
    <location>
        <position position="87"/>
    </location>
</feature>
<accession>A0A0X1KYY8</accession>
<organism evidence="2">
    <name type="scientific">Vibrio cholerae (strain MO10)</name>
    <dbReference type="NCBI Taxonomy" id="345072"/>
    <lineage>
        <taxon>Bacteria</taxon>
        <taxon>Pseudomonadati</taxon>
        <taxon>Pseudomonadota</taxon>
        <taxon>Gammaproteobacteria</taxon>
        <taxon>Vibrionales</taxon>
        <taxon>Vibrionaceae</taxon>
        <taxon>Vibrio</taxon>
    </lineage>
</organism>
<sequence length="190" mass="21648">MGMIPIVIMNCRRGAAMRFERNDLSGFLGKSFIYNYDQGWRYELYVKNATTIDYRVHSGIVGGRWVKDQTVHISRVGAAIYRVSWAEPTGTSVALTLNLEDYVVHGAIYFPRWIVDEPEKIACYQNDHLPLMEAYRDAGPIYPTHVIDSFATLIYMRDCGLNNEQVINCPPSELAEDYPFCLADKNLLPA</sequence>
<dbReference type="Proteomes" id="UP000004687">
    <property type="component" value="Unassembled WGS sequence"/>
</dbReference>
<dbReference type="Pfam" id="PF05870">
    <property type="entry name" value="PA_decarbox"/>
    <property type="match status" value="1"/>
</dbReference>
<protein>
    <submittedName>
        <fullName evidence="2">Decarboxylase</fullName>
    </submittedName>
</protein>
<feature type="active site" description="Proton donor" evidence="1">
    <location>
        <position position="42"/>
    </location>
</feature>
<proteinExistence type="predicted"/>
<dbReference type="PANTHER" id="PTHR40087:SF1">
    <property type="entry name" value="PHENOLIC ACID DECARBOXYLASE PADC"/>
    <property type="match status" value="1"/>
</dbReference>
<dbReference type="SUPFAM" id="SSF50814">
    <property type="entry name" value="Lipocalins"/>
    <property type="match status" value="1"/>
</dbReference>
<dbReference type="AlphaFoldDB" id="A0A0X1KYY8"/>